<dbReference type="InterPro" id="IPR005225">
    <property type="entry name" value="Small_GTP-bd"/>
</dbReference>
<dbReference type="OMA" id="KNGFIMF"/>
<dbReference type="EMBL" id="CAJJDM010000072">
    <property type="protein sequence ID" value="CAD8083093.1"/>
    <property type="molecule type" value="Genomic_DNA"/>
</dbReference>
<evidence type="ECO:0000313" key="7">
    <source>
        <dbReference type="EMBL" id="CAD8083093.1"/>
    </source>
</evidence>
<dbReference type="SMART" id="SM00175">
    <property type="entry name" value="RAB"/>
    <property type="match status" value="1"/>
</dbReference>
<evidence type="ECO:0000256" key="6">
    <source>
        <dbReference type="ARBA" id="ARBA00046278"/>
    </source>
</evidence>
<dbReference type="GO" id="GO:0012505">
    <property type="term" value="C:endomembrane system"/>
    <property type="evidence" value="ECO:0007669"/>
    <property type="project" value="UniProtKB-SubCell"/>
</dbReference>
<dbReference type="Pfam" id="PF00071">
    <property type="entry name" value="Ras"/>
    <property type="match status" value="1"/>
</dbReference>
<dbReference type="GO" id="GO:0007264">
    <property type="term" value="P:small GTPase-mediated signal transduction"/>
    <property type="evidence" value="ECO:0007669"/>
    <property type="project" value="InterPro"/>
</dbReference>
<dbReference type="PROSITE" id="PS51419">
    <property type="entry name" value="RAB"/>
    <property type="match status" value="1"/>
</dbReference>
<dbReference type="CDD" id="cd00157">
    <property type="entry name" value="Rho"/>
    <property type="match status" value="1"/>
</dbReference>
<dbReference type="PROSITE" id="PS51421">
    <property type="entry name" value="RAS"/>
    <property type="match status" value="1"/>
</dbReference>
<keyword evidence="5" id="KW-0472">Membrane</keyword>
<dbReference type="SMART" id="SM00174">
    <property type="entry name" value="RHO"/>
    <property type="match status" value="1"/>
</dbReference>
<dbReference type="GO" id="GO:0005525">
    <property type="term" value="F:GTP binding"/>
    <property type="evidence" value="ECO:0007669"/>
    <property type="project" value="UniProtKB-KW"/>
</dbReference>
<dbReference type="InterPro" id="IPR001806">
    <property type="entry name" value="Small_GTPase"/>
</dbReference>
<dbReference type="SMART" id="SM00173">
    <property type="entry name" value="RAS"/>
    <property type="match status" value="1"/>
</dbReference>
<accession>A0A8S1N110</accession>
<dbReference type="InterPro" id="IPR003578">
    <property type="entry name" value="Small_GTPase_Rho"/>
</dbReference>
<dbReference type="NCBIfam" id="TIGR00231">
    <property type="entry name" value="small_GTP"/>
    <property type="match status" value="1"/>
</dbReference>
<reference evidence="7" key="1">
    <citation type="submission" date="2021-01" db="EMBL/GenBank/DDBJ databases">
        <authorList>
            <consortium name="Genoscope - CEA"/>
            <person name="William W."/>
        </authorList>
    </citation>
    <scope>NUCLEOTIDE SEQUENCE</scope>
</reference>
<proteinExistence type="predicted"/>
<comment type="caution">
    <text evidence="7">The sequence shown here is derived from an EMBL/GenBank/DDBJ whole genome shotgun (WGS) entry which is preliminary data.</text>
</comment>
<dbReference type="AlphaFoldDB" id="A0A8S1N110"/>
<comment type="subcellular location">
    <subcellularLocation>
        <location evidence="1">Cell membrane</location>
    </subcellularLocation>
    <subcellularLocation>
        <location evidence="6">Endomembrane system</location>
        <topology evidence="6">Lipid-anchor</topology>
        <orientation evidence="6">Cytoplasmic side</orientation>
    </subcellularLocation>
</comment>
<evidence type="ECO:0000256" key="2">
    <source>
        <dbReference type="ARBA" id="ARBA00022475"/>
    </source>
</evidence>
<dbReference type="FunFam" id="3.40.50.300:FF:001799">
    <property type="entry name" value="Rac2 family GTP-binding protein, putative"/>
    <property type="match status" value="1"/>
</dbReference>
<dbReference type="SMART" id="SM00177">
    <property type="entry name" value="ARF"/>
    <property type="match status" value="1"/>
</dbReference>
<organism evidence="7 8">
    <name type="scientific">Paramecium primaurelia</name>
    <dbReference type="NCBI Taxonomy" id="5886"/>
    <lineage>
        <taxon>Eukaryota</taxon>
        <taxon>Sar</taxon>
        <taxon>Alveolata</taxon>
        <taxon>Ciliophora</taxon>
        <taxon>Intramacronucleata</taxon>
        <taxon>Oligohymenophorea</taxon>
        <taxon>Peniculida</taxon>
        <taxon>Parameciidae</taxon>
        <taxon>Paramecium</taxon>
    </lineage>
</organism>
<evidence type="ECO:0000313" key="8">
    <source>
        <dbReference type="Proteomes" id="UP000688137"/>
    </source>
</evidence>
<gene>
    <name evidence="7" type="ORF">PPRIM_AZ9-3.1.T0690107</name>
</gene>
<keyword evidence="4" id="KW-0342">GTP-binding</keyword>
<keyword evidence="3" id="KW-0547">Nucleotide-binding</keyword>
<evidence type="ECO:0000256" key="5">
    <source>
        <dbReference type="ARBA" id="ARBA00023136"/>
    </source>
</evidence>
<protein>
    <submittedName>
        <fullName evidence="7">Uncharacterized protein</fullName>
    </submittedName>
</protein>
<dbReference type="Proteomes" id="UP000688137">
    <property type="component" value="Unassembled WGS sequence"/>
</dbReference>
<sequence length="191" mass="21809">MQEGKKELKLIIVGDGAIGKTCALYSYVNDKFPTEYVPTVFDNTVTQVQINGEFYDLSLWDTAGQEGYEHLRQVCYQGTDIFLVCFSLVSDVSFENAIKKWLPEITQYNKNGFIMFLGLKKDLRDPKNPNHIQTQVAETTIKKLGYQLRETSAMTQEGLKEAFSFSIQSLITQRQEQVKTKKPKKSSCQLI</sequence>
<keyword evidence="2" id="KW-1003">Cell membrane</keyword>
<evidence type="ECO:0000256" key="3">
    <source>
        <dbReference type="ARBA" id="ARBA00022741"/>
    </source>
</evidence>
<dbReference type="GO" id="GO:0003924">
    <property type="term" value="F:GTPase activity"/>
    <property type="evidence" value="ECO:0007669"/>
    <property type="project" value="InterPro"/>
</dbReference>
<dbReference type="PROSITE" id="PS51420">
    <property type="entry name" value="RHO"/>
    <property type="match status" value="1"/>
</dbReference>
<name>A0A8S1N110_PARPR</name>
<dbReference type="GO" id="GO:0005886">
    <property type="term" value="C:plasma membrane"/>
    <property type="evidence" value="ECO:0007669"/>
    <property type="project" value="UniProtKB-SubCell"/>
</dbReference>
<evidence type="ECO:0000256" key="4">
    <source>
        <dbReference type="ARBA" id="ARBA00023134"/>
    </source>
</evidence>
<evidence type="ECO:0000256" key="1">
    <source>
        <dbReference type="ARBA" id="ARBA00004236"/>
    </source>
</evidence>
<keyword evidence="8" id="KW-1185">Reference proteome</keyword>
<dbReference type="PANTHER" id="PTHR24072">
    <property type="entry name" value="RHO FAMILY GTPASE"/>
    <property type="match status" value="1"/>
</dbReference>